<feature type="transmembrane region" description="Helical" evidence="2">
    <location>
        <begin position="140"/>
        <end position="162"/>
    </location>
</feature>
<proteinExistence type="predicted"/>
<name>A0ABP1S074_9HEXA</name>
<sequence length="342" mass="39074">MAGELEQGATTATTNDRDGEVDENENNERAPLAPTQPQHLILYTTTPPPRQRPTQAEEERFRICVNLCSSWLFMIVATLFLVCYLYRLEWTPETVTPISVFSLDFAVNVLYLTFLIDIGAAVALIVAYQDYMKPFRDKMLLTALGCLCFNELHGTFIWLWVWTGEFPRTCSRTGIYGVGIICQPENLLLMSDDAMLSLQDCKCDYGECLPECGNLRVIQHYFWGTYWLYAIRFCILVIHCRCLKDAICRCKWCWNGIFLNQVAVVPVPDPNTAPMNVDEETQNMRTGVVVTGQTEQTNCNCAKMPQPPRSPHVIIHRIPDTTRVSQNTEETIQYIFKPTPYP</sequence>
<dbReference type="Proteomes" id="UP001642540">
    <property type="component" value="Unassembled WGS sequence"/>
</dbReference>
<keyword evidence="2" id="KW-0472">Membrane</keyword>
<organism evidence="3 4">
    <name type="scientific">Orchesella dallaii</name>
    <dbReference type="NCBI Taxonomy" id="48710"/>
    <lineage>
        <taxon>Eukaryota</taxon>
        <taxon>Metazoa</taxon>
        <taxon>Ecdysozoa</taxon>
        <taxon>Arthropoda</taxon>
        <taxon>Hexapoda</taxon>
        <taxon>Collembola</taxon>
        <taxon>Entomobryomorpha</taxon>
        <taxon>Entomobryoidea</taxon>
        <taxon>Orchesellidae</taxon>
        <taxon>Orchesellinae</taxon>
        <taxon>Orchesella</taxon>
    </lineage>
</organism>
<keyword evidence="2" id="KW-1133">Transmembrane helix</keyword>
<reference evidence="3 4" key="1">
    <citation type="submission" date="2024-08" db="EMBL/GenBank/DDBJ databases">
        <authorList>
            <person name="Cucini C."/>
            <person name="Frati F."/>
        </authorList>
    </citation>
    <scope>NUCLEOTIDE SEQUENCE [LARGE SCALE GENOMIC DNA]</scope>
</reference>
<evidence type="ECO:0000313" key="4">
    <source>
        <dbReference type="Proteomes" id="UP001642540"/>
    </source>
</evidence>
<feature type="transmembrane region" description="Helical" evidence="2">
    <location>
        <begin position="107"/>
        <end position="128"/>
    </location>
</feature>
<evidence type="ECO:0008006" key="5">
    <source>
        <dbReference type="Google" id="ProtNLM"/>
    </source>
</evidence>
<accession>A0ABP1S074</accession>
<dbReference type="EMBL" id="CAXLJM020000131">
    <property type="protein sequence ID" value="CAL8139870.1"/>
    <property type="molecule type" value="Genomic_DNA"/>
</dbReference>
<keyword evidence="4" id="KW-1185">Reference proteome</keyword>
<gene>
    <name evidence="3" type="ORF">ODALV1_LOCUS28035</name>
</gene>
<feature type="transmembrane region" description="Helical" evidence="2">
    <location>
        <begin position="63"/>
        <end position="87"/>
    </location>
</feature>
<comment type="caution">
    <text evidence="3">The sequence shown here is derived from an EMBL/GenBank/DDBJ whole genome shotgun (WGS) entry which is preliminary data.</text>
</comment>
<evidence type="ECO:0000256" key="2">
    <source>
        <dbReference type="SAM" id="Phobius"/>
    </source>
</evidence>
<evidence type="ECO:0000256" key="1">
    <source>
        <dbReference type="SAM" id="MobiDB-lite"/>
    </source>
</evidence>
<keyword evidence="2" id="KW-0812">Transmembrane</keyword>
<protein>
    <recommendedName>
        <fullName evidence="5">Transmembrane protein</fullName>
    </recommendedName>
</protein>
<evidence type="ECO:0000313" key="3">
    <source>
        <dbReference type="EMBL" id="CAL8139870.1"/>
    </source>
</evidence>
<feature type="region of interest" description="Disordered" evidence="1">
    <location>
        <begin position="1"/>
        <end position="31"/>
    </location>
</feature>